<dbReference type="Gene3D" id="1.20.120.450">
    <property type="entry name" value="dinb family like domain"/>
    <property type="match status" value="1"/>
</dbReference>
<dbReference type="Proteomes" id="UP000327362">
    <property type="component" value="Chromosome"/>
</dbReference>
<sequence>MPALARPVADERSALCEFLAYHQSAYFAVSHGLTDEQARSAPSVSALSIGGLIKHATGMQRSWMARVAAAPGAPPKDTRPFEQVAAEFADQHVMRPDETLQELLDAFEAQNAESLRLARTADLDAAVPVPHDIPWFPKDLQAWSVRWVILHVINELARHAGHADIIRETIDGATMYELIAAREGWAIEGWVQPWKGGGDRR</sequence>
<dbReference type="EMBL" id="AP020326">
    <property type="protein sequence ID" value="BBN50014.1"/>
    <property type="molecule type" value="Genomic_DNA"/>
</dbReference>
<dbReference type="InterPro" id="IPR034660">
    <property type="entry name" value="DinB/YfiT-like"/>
</dbReference>
<dbReference type="AlphaFoldDB" id="A0AAI8SRB1"/>
<evidence type="ECO:0000313" key="2">
    <source>
        <dbReference type="Proteomes" id="UP000327362"/>
    </source>
</evidence>
<gene>
    <name evidence="1" type="ORF">JPH1_44890</name>
</gene>
<evidence type="ECO:0008006" key="3">
    <source>
        <dbReference type="Google" id="ProtNLM"/>
    </source>
</evidence>
<proteinExistence type="predicted"/>
<evidence type="ECO:0000313" key="1">
    <source>
        <dbReference type="EMBL" id="BBN50014.1"/>
    </source>
</evidence>
<dbReference type="Pfam" id="PF04978">
    <property type="entry name" value="MST"/>
    <property type="match status" value="1"/>
</dbReference>
<organism evidence="1 2">
    <name type="scientific">Mycobacterium avium subsp. hominissuis</name>
    <dbReference type="NCBI Taxonomy" id="439334"/>
    <lineage>
        <taxon>Bacteria</taxon>
        <taxon>Bacillati</taxon>
        <taxon>Actinomycetota</taxon>
        <taxon>Actinomycetes</taxon>
        <taxon>Mycobacteriales</taxon>
        <taxon>Mycobacteriaceae</taxon>
        <taxon>Mycobacterium</taxon>
        <taxon>Mycobacterium avium complex (MAC)</taxon>
    </lineage>
</organism>
<protein>
    <recommendedName>
        <fullName evidence="3">DinB family protein</fullName>
    </recommendedName>
</protein>
<dbReference type="InterPro" id="IPR007061">
    <property type="entry name" value="MST-like"/>
</dbReference>
<dbReference type="SUPFAM" id="SSF109854">
    <property type="entry name" value="DinB/YfiT-like putative metalloenzymes"/>
    <property type="match status" value="1"/>
</dbReference>
<accession>A0AAI8SRB1</accession>
<reference evidence="1 2" key="1">
    <citation type="submission" date="2019-09" db="EMBL/GenBank/DDBJ databases">
        <title>Complete genome sequence of Mycobacterium avium subsp. hominissuis strain JP-H-1.</title>
        <authorList>
            <person name="Kinoshita Y."/>
            <person name="Niwa H."/>
            <person name="Uchida-Fujii E."/>
            <person name="Nukada T."/>
        </authorList>
    </citation>
    <scope>NUCLEOTIDE SEQUENCE [LARGE SCALE GENOMIC DNA]</scope>
    <source>
        <strain evidence="1 2">JP-H-1</strain>
    </source>
</reference>
<name>A0AAI8SRB1_MYCAV</name>